<comment type="caution">
    <text evidence="15">The sequence shown here is derived from an EMBL/GenBank/DDBJ whole genome shotgun (WGS) entry which is preliminary data.</text>
</comment>
<dbReference type="Pfam" id="PF23598">
    <property type="entry name" value="LRR_14"/>
    <property type="match status" value="1"/>
</dbReference>
<dbReference type="InterPro" id="IPR003591">
    <property type="entry name" value="Leu-rich_rpt_typical-subtyp"/>
</dbReference>
<evidence type="ECO:0000256" key="6">
    <source>
        <dbReference type="ARBA" id="ARBA00022729"/>
    </source>
</evidence>
<dbReference type="FunFam" id="3.80.10.10:FF:000470">
    <property type="entry name" value="LRR receptor-like serine/threonine-protein kinase RPK2"/>
    <property type="match status" value="1"/>
</dbReference>
<evidence type="ECO:0000256" key="2">
    <source>
        <dbReference type="ARBA" id="ARBA00009592"/>
    </source>
</evidence>
<dbReference type="SUPFAM" id="SSF52058">
    <property type="entry name" value="L domain-like"/>
    <property type="match status" value="2"/>
</dbReference>
<evidence type="ECO:0000256" key="12">
    <source>
        <dbReference type="SAM" id="SignalP"/>
    </source>
</evidence>
<feature type="chain" id="PRO_5041851667" description="Disease resistance R13L4/SHOC-2-like LRR domain-containing protein" evidence="12">
    <location>
        <begin position="29"/>
        <end position="488"/>
    </location>
</feature>
<name>A0AA88E031_FICCA</name>
<evidence type="ECO:0000256" key="5">
    <source>
        <dbReference type="ARBA" id="ARBA00022692"/>
    </source>
</evidence>
<proteinExistence type="inferred from homology"/>
<accession>A0AA88E031</accession>
<keyword evidence="3" id="KW-1003">Cell membrane</keyword>
<comment type="similarity">
    <text evidence="2">Belongs to the RLP family.</text>
</comment>
<evidence type="ECO:0000259" key="13">
    <source>
        <dbReference type="Pfam" id="PF23598"/>
    </source>
</evidence>
<dbReference type="GO" id="GO:0051606">
    <property type="term" value="P:detection of stimulus"/>
    <property type="evidence" value="ECO:0007669"/>
    <property type="project" value="UniProtKB-ARBA"/>
</dbReference>
<dbReference type="SMART" id="SM00369">
    <property type="entry name" value="LRR_TYP"/>
    <property type="match status" value="6"/>
</dbReference>
<keyword evidence="9" id="KW-0472">Membrane</keyword>
<keyword evidence="5" id="KW-0812">Transmembrane</keyword>
<evidence type="ECO:0000256" key="3">
    <source>
        <dbReference type="ARBA" id="ARBA00022475"/>
    </source>
</evidence>
<dbReference type="Pfam" id="PF00560">
    <property type="entry name" value="LRR_1"/>
    <property type="match status" value="1"/>
</dbReference>
<comment type="subcellular location">
    <subcellularLocation>
        <location evidence="1">Cell membrane</location>
        <topology evidence="1">Single-pass type I membrane protein</topology>
    </subcellularLocation>
</comment>
<evidence type="ECO:0000256" key="8">
    <source>
        <dbReference type="ARBA" id="ARBA00022989"/>
    </source>
</evidence>
<evidence type="ECO:0000256" key="9">
    <source>
        <dbReference type="ARBA" id="ARBA00023136"/>
    </source>
</evidence>
<keyword evidence="4" id="KW-0433">Leucine-rich repeat</keyword>
<keyword evidence="8" id="KW-1133">Transmembrane helix</keyword>
<evidence type="ECO:0000256" key="4">
    <source>
        <dbReference type="ARBA" id="ARBA00022614"/>
    </source>
</evidence>
<evidence type="ECO:0000313" key="15">
    <source>
        <dbReference type="EMBL" id="GMN65477.1"/>
    </source>
</evidence>
<dbReference type="Gene3D" id="3.80.10.10">
    <property type="entry name" value="Ribonuclease Inhibitor"/>
    <property type="match status" value="2"/>
</dbReference>
<evidence type="ECO:0000256" key="7">
    <source>
        <dbReference type="ARBA" id="ARBA00022737"/>
    </source>
</evidence>
<dbReference type="InterPro" id="IPR055414">
    <property type="entry name" value="LRR_R13L4/SHOC2-like"/>
</dbReference>
<protein>
    <recommendedName>
        <fullName evidence="13">Disease resistance R13L4/SHOC-2-like LRR domain-containing protein</fullName>
    </recommendedName>
</protein>
<evidence type="ECO:0000313" key="14">
    <source>
        <dbReference type="EMBL" id="GMN65474.1"/>
    </source>
</evidence>
<keyword evidence="6 12" id="KW-0732">Signal</keyword>
<dbReference type="EMBL" id="BTGU01000238">
    <property type="protein sequence ID" value="GMN65477.1"/>
    <property type="molecule type" value="Genomic_DNA"/>
</dbReference>
<dbReference type="InterPro" id="IPR046956">
    <property type="entry name" value="RLP23-like"/>
</dbReference>
<reference evidence="15" key="1">
    <citation type="submission" date="2023-07" db="EMBL/GenBank/DDBJ databases">
        <title>draft genome sequence of fig (Ficus carica).</title>
        <authorList>
            <person name="Takahashi T."/>
            <person name="Nishimura K."/>
        </authorList>
    </citation>
    <scope>NUCLEOTIDE SEQUENCE</scope>
</reference>
<dbReference type="InterPro" id="IPR032675">
    <property type="entry name" value="LRR_dom_sf"/>
</dbReference>
<feature type="signal peptide" evidence="12">
    <location>
        <begin position="1"/>
        <end position="28"/>
    </location>
</feature>
<evidence type="ECO:0000313" key="16">
    <source>
        <dbReference type="Proteomes" id="UP001187192"/>
    </source>
</evidence>
<dbReference type="GO" id="GO:0005886">
    <property type="term" value="C:plasma membrane"/>
    <property type="evidence" value="ECO:0007669"/>
    <property type="project" value="UniProtKB-SubCell"/>
</dbReference>
<evidence type="ECO:0000256" key="10">
    <source>
        <dbReference type="ARBA" id="ARBA00023170"/>
    </source>
</evidence>
<dbReference type="FunFam" id="3.80.10.10:FF:000041">
    <property type="entry name" value="LRR receptor-like serine/threonine-protein kinase ERECTA"/>
    <property type="match status" value="1"/>
</dbReference>
<sequence length="488" mass="54938">MPIAMMSRSAPRIVVFIVLLIYLTGTWGSNPGVGEPKVKCREAERQGLLKIKEDDYEDDEYGLLSSWGNEEEKETAVNGLEFGATTNPYLRYLDLSGINFYEQYSIPSFIGKLSKLRYLNLSYTSLNGEIPSQLGNLSSLQFLDLSGYSELYIRNPEWVSHLSSLRVLDLSSNNMSLAHDWVQVVNNLPSLIDLKLRDCNLPDIVHSHLSLVNASKFLAVLDLSENNFSSNSLFQWLFNYSRSLVHLELTGCLYNTSIPQAFGNMASLKFLVLIRNFLKGSIPNSFGNMTSLTYLDLVACELVGPIPQSFGNMIALTFLDLGFNHLEGSIPESFGNLIALTYLDLGFNQLEGSIPRGFGNMASLEYLDLKHNMLEGEIPKSIWKLCALQQFYAYNNSLSGQLRFAESSSICSHFPLEFLNLEYNRNVGSLPDFTLGTILDKQRSKEDSSYLYEIDLSSNQLEGSMPLFLLKVEFLNLFKNKFSDLNLL</sequence>
<keyword evidence="16" id="KW-1185">Reference proteome</keyword>
<dbReference type="PANTHER" id="PTHR48063:SF98">
    <property type="entry name" value="LRR RECEPTOR-LIKE SERINE_THREONINE-PROTEIN KINASE FLS2"/>
    <property type="match status" value="1"/>
</dbReference>
<keyword evidence="11" id="KW-0325">Glycoprotein</keyword>
<evidence type="ECO:0000256" key="1">
    <source>
        <dbReference type="ARBA" id="ARBA00004251"/>
    </source>
</evidence>
<dbReference type="PANTHER" id="PTHR48063">
    <property type="entry name" value="LRR RECEPTOR-LIKE KINASE"/>
    <property type="match status" value="1"/>
</dbReference>
<evidence type="ECO:0000256" key="11">
    <source>
        <dbReference type="ARBA" id="ARBA00023180"/>
    </source>
</evidence>
<feature type="domain" description="Disease resistance R13L4/SHOC-2-like LRR" evidence="13">
    <location>
        <begin position="89"/>
        <end position="199"/>
    </location>
</feature>
<gene>
    <name evidence="14" type="ORF">TIFTF001_034530</name>
    <name evidence="15" type="ORF">TIFTF001_034551</name>
</gene>
<dbReference type="AlphaFoldDB" id="A0AA88E031"/>
<dbReference type="Proteomes" id="UP001187192">
    <property type="component" value="Unassembled WGS sequence"/>
</dbReference>
<dbReference type="EMBL" id="BTGU01000237">
    <property type="protein sequence ID" value="GMN65474.1"/>
    <property type="molecule type" value="Genomic_DNA"/>
</dbReference>
<keyword evidence="10" id="KW-0675">Receptor</keyword>
<dbReference type="InterPro" id="IPR001611">
    <property type="entry name" value="Leu-rich_rpt"/>
</dbReference>
<dbReference type="Pfam" id="PF13855">
    <property type="entry name" value="LRR_8"/>
    <property type="match status" value="2"/>
</dbReference>
<keyword evidence="7" id="KW-0677">Repeat</keyword>
<organism evidence="15 16">
    <name type="scientific">Ficus carica</name>
    <name type="common">Common fig</name>
    <dbReference type="NCBI Taxonomy" id="3494"/>
    <lineage>
        <taxon>Eukaryota</taxon>
        <taxon>Viridiplantae</taxon>
        <taxon>Streptophyta</taxon>
        <taxon>Embryophyta</taxon>
        <taxon>Tracheophyta</taxon>
        <taxon>Spermatophyta</taxon>
        <taxon>Magnoliopsida</taxon>
        <taxon>eudicotyledons</taxon>
        <taxon>Gunneridae</taxon>
        <taxon>Pentapetalae</taxon>
        <taxon>rosids</taxon>
        <taxon>fabids</taxon>
        <taxon>Rosales</taxon>
        <taxon>Moraceae</taxon>
        <taxon>Ficeae</taxon>
        <taxon>Ficus</taxon>
    </lineage>
</organism>